<dbReference type="EMBL" id="BPQP01000008">
    <property type="protein sequence ID" value="GJD93417.1"/>
    <property type="molecule type" value="Genomic_DNA"/>
</dbReference>
<dbReference type="SUPFAM" id="SSF143744">
    <property type="entry name" value="GlcG-like"/>
    <property type="match status" value="1"/>
</dbReference>
<dbReference type="InterPro" id="IPR038084">
    <property type="entry name" value="PduO/GlcC-like_sf"/>
</dbReference>
<name>A0ABQ4RUX7_9HYPH</name>
<dbReference type="InterPro" id="IPR005624">
    <property type="entry name" value="PduO/GlcC-like"/>
</dbReference>
<dbReference type="Proteomes" id="UP001055125">
    <property type="component" value="Unassembled WGS sequence"/>
</dbReference>
<dbReference type="RefSeq" id="WP_238242622.1">
    <property type="nucleotide sequence ID" value="NZ_BPQP01000008.1"/>
</dbReference>
<comment type="caution">
    <text evidence="1">The sequence shown here is derived from an EMBL/GenBank/DDBJ whole genome shotgun (WGS) entry which is preliminary data.</text>
</comment>
<organism evidence="1 2">
    <name type="scientific">Methylobacterium iners</name>
    <dbReference type="NCBI Taxonomy" id="418707"/>
    <lineage>
        <taxon>Bacteria</taxon>
        <taxon>Pseudomonadati</taxon>
        <taxon>Pseudomonadota</taxon>
        <taxon>Alphaproteobacteria</taxon>
        <taxon>Hyphomicrobiales</taxon>
        <taxon>Methylobacteriaceae</taxon>
        <taxon>Methylobacterium</taxon>
    </lineage>
</organism>
<evidence type="ECO:0000313" key="1">
    <source>
        <dbReference type="EMBL" id="GJD93417.1"/>
    </source>
</evidence>
<sequence>MIDLTLAAAQTIVSRALEQARTSGLKPLGVVVLDARGALKAAQVEDGTSLRRAEVALGKANGALALGIGSRAISARAEAQPHFVAAVSHVIGPAALVPVPGGVLIRAGDGRLLGAVGISGDTSDNDEICAVAGIRAAGLEPETGA</sequence>
<reference evidence="1" key="1">
    <citation type="journal article" date="2021" name="Front. Microbiol.">
        <title>Comprehensive Comparative Genomics and Phenotyping of Methylobacterium Species.</title>
        <authorList>
            <person name="Alessa O."/>
            <person name="Ogura Y."/>
            <person name="Fujitani Y."/>
            <person name="Takami H."/>
            <person name="Hayashi T."/>
            <person name="Sahin N."/>
            <person name="Tani A."/>
        </authorList>
    </citation>
    <scope>NUCLEOTIDE SEQUENCE</scope>
    <source>
        <strain evidence="1">DSM 19015</strain>
    </source>
</reference>
<dbReference type="Pfam" id="PF03928">
    <property type="entry name" value="HbpS-like"/>
    <property type="match status" value="1"/>
</dbReference>
<accession>A0ABQ4RUX7</accession>
<dbReference type="InterPro" id="IPR052517">
    <property type="entry name" value="GlcG_carb_metab_protein"/>
</dbReference>
<keyword evidence="2" id="KW-1185">Reference proteome</keyword>
<proteinExistence type="predicted"/>
<evidence type="ECO:0008006" key="3">
    <source>
        <dbReference type="Google" id="ProtNLM"/>
    </source>
</evidence>
<gene>
    <name evidence="1" type="ORF">OCOJLMKI_0611</name>
</gene>
<protein>
    <recommendedName>
        <fullName evidence="3">GlcG protein</fullName>
    </recommendedName>
</protein>
<dbReference type="PANTHER" id="PTHR34309">
    <property type="entry name" value="SLR1406 PROTEIN"/>
    <property type="match status" value="1"/>
</dbReference>
<evidence type="ECO:0000313" key="2">
    <source>
        <dbReference type="Proteomes" id="UP001055125"/>
    </source>
</evidence>
<dbReference type="Gene3D" id="3.30.450.150">
    <property type="entry name" value="Haem-degrading domain"/>
    <property type="match status" value="1"/>
</dbReference>
<reference evidence="1" key="2">
    <citation type="submission" date="2021-08" db="EMBL/GenBank/DDBJ databases">
        <authorList>
            <person name="Tani A."/>
            <person name="Ola A."/>
            <person name="Ogura Y."/>
            <person name="Katsura K."/>
            <person name="Hayashi T."/>
        </authorList>
    </citation>
    <scope>NUCLEOTIDE SEQUENCE</scope>
    <source>
        <strain evidence="1">DSM 19015</strain>
    </source>
</reference>
<dbReference type="PANTHER" id="PTHR34309:SF10">
    <property type="entry name" value="SLR1406 PROTEIN"/>
    <property type="match status" value="1"/>
</dbReference>